<feature type="compositionally biased region" description="Basic and acidic residues" evidence="4">
    <location>
        <begin position="390"/>
        <end position="400"/>
    </location>
</feature>
<evidence type="ECO:0000256" key="3">
    <source>
        <dbReference type="ARBA" id="ARBA00022833"/>
    </source>
</evidence>
<feature type="compositionally biased region" description="Polar residues" evidence="4">
    <location>
        <begin position="380"/>
        <end position="389"/>
    </location>
</feature>
<comment type="caution">
    <text evidence="5">The sequence shown here is derived from an EMBL/GenBank/DDBJ whole genome shotgun (WGS) entry which is preliminary data.</text>
</comment>
<evidence type="ECO:0000313" key="5">
    <source>
        <dbReference type="EMBL" id="OMJ66192.1"/>
    </source>
</evidence>
<dbReference type="InterPro" id="IPR017907">
    <property type="entry name" value="Znf_RING_CS"/>
</dbReference>
<keyword evidence="3" id="KW-0862">Zinc</keyword>
<dbReference type="Proteomes" id="UP000187209">
    <property type="component" value="Unassembled WGS sequence"/>
</dbReference>
<dbReference type="PROSITE" id="PS00518">
    <property type="entry name" value="ZF_RING_1"/>
    <property type="match status" value="1"/>
</dbReference>
<protein>
    <recommendedName>
        <fullName evidence="7">RING-type domain-containing protein</fullName>
    </recommendedName>
</protein>
<accession>A0A1R2ANU5</accession>
<dbReference type="GO" id="GO:0008270">
    <property type="term" value="F:zinc ion binding"/>
    <property type="evidence" value="ECO:0007669"/>
    <property type="project" value="UniProtKB-KW"/>
</dbReference>
<dbReference type="EMBL" id="MPUH01001793">
    <property type="protein sequence ID" value="OMJ66192.1"/>
    <property type="molecule type" value="Genomic_DNA"/>
</dbReference>
<sequence>MHCSEYFLQSNAYCYFCRKPRKKYDNIKCGHIICTYCLFFIKENNSIGYIKNISCCFCKDFLCNSYEIDKSLLNIDNNPIVLPINEGKHNSLVELNICCKRCTNIINFKSYCSRHILCRKCVLEFSCWSTSESCKVCIQINEHFCKKCFTIIDDPNCKIRNIKCSYKHFYCSPCFEETFHNNNIICFSCLKLFEPIKDKICIFCKDEFKKCHIKLCSEHSICKICSDTFSAYEFEIYIKVFGCEKCVENFSNREKYKISQTTNFNQDSVEIYTQNPKKSNRIASDTSFTLPNEKHKKGNLGSNTQNLKNKNSSHSTENFEEIKTKPQAEVPKNINDKLCSEISLQNKKNQMEVSLNKNEATVANIIYNVPESIKTLPKKSASTSQIRNQSESKFHSEDKQQGSYKNQELCLENLHRLNEKVDKNLVSCCGMQVSRMECGHPLCKKCIEKAFEEKFNYFITLTAERNYNLLNSISWGIGCYKNECYLKICFPFGFVEHIASKIVRTNNYPEKLIHHFGLLFEGIKYNFHGCEKCGFVTGDKIGAACMWCN</sequence>
<keyword evidence="6" id="KW-1185">Reference proteome</keyword>
<evidence type="ECO:0000256" key="2">
    <source>
        <dbReference type="ARBA" id="ARBA00022771"/>
    </source>
</evidence>
<keyword evidence="2" id="KW-0863">Zinc-finger</keyword>
<organism evidence="5 6">
    <name type="scientific">Stentor coeruleus</name>
    <dbReference type="NCBI Taxonomy" id="5963"/>
    <lineage>
        <taxon>Eukaryota</taxon>
        <taxon>Sar</taxon>
        <taxon>Alveolata</taxon>
        <taxon>Ciliophora</taxon>
        <taxon>Postciliodesmatophora</taxon>
        <taxon>Heterotrichea</taxon>
        <taxon>Heterotrichida</taxon>
        <taxon>Stentoridae</taxon>
        <taxon>Stentor</taxon>
    </lineage>
</organism>
<evidence type="ECO:0000256" key="4">
    <source>
        <dbReference type="SAM" id="MobiDB-lite"/>
    </source>
</evidence>
<proteinExistence type="predicted"/>
<feature type="region of interest" description="Disordered" evidence="4">
    <location>
        <begin position="377"/>
        <end position="400"/>
    </location>
</feature>
<gene>
    <name evidence="5" type="ORF">SteCoe_37065</name>
</gene>
<feature type="compositionally biased region" description="Polar residues" evidence="4">
    <location>
        <begin position="300"/>
        <end position="316"/>
    </location>
</feature>
<feature type="region of interest" description="Disordered" evidence="4">
    <location>
        <begin position="282"/>
        <end position="327"/>
    </location>
</feature>
<reference evidence="5 6" key="1">
    <citation type="submission" date="2016-11" db="EMBL/GenBank/DDBJ databases">
        <title>The macronuclear genome of Stentor coeruleus: a giant cell with tiny introns.</title>
        <authorList>
            <person name="Slabodnick M."/>
            <person name="Ruby J.G."/>
            <person name="Reiff S.B."/>
            <person name="Swart E.C."/>
            <person name="Gosai S."/>
            <person name="Prabakaran S."/>
            <person name="Witkowska E."/>
            <person name="Larue G.E."/>
            <person name="Fisher S."/>
            <person name="Freeman R.M."/>
            <person name="Gunawardena J."/>
            <person name="Chu W."/>
            <person name="Stover N.A."/>
            <person name="Gregory B.D."/>
            <person name="Nowacki M."/>
            <person name="Derisi J."/>
            <person name="Roy S.W."/>
            <person name="Marshall W.F."/>
            <person name="Sood P."/>
        </authorList>
    </citation>
    <scope>NUCLEOTIDE SEQUENCE [LARGE SCALE GENOMIC DNA]</scope>
    <source>
        <strain evidence="5">WM001</strain>
    </source>
</reference>
<evidence type="ECO:0000313" key="6">
    <source>
        <dbReference type="Proteomes" id="UP000187209"/>
    </source>
</evidence>
<dbReference type="AlphaFoldDB" id="A0A1R2ANU5"/>
<evidence type="ECO:0008006" key="7">
    <source>
        <dbReference type="Google" id="ProtNLM"/>
    </source>
</evidence>
<keyword evidence="1" id="KW-0479">Metal-binding</keyword>
<evidence type="ECO:0000256" key="1">
    <source>
        <dbReference type="ARBA" id="ARBA00022723"/>
    </source>
</evidence>
<name>A0A1R2ANU5_9CILI</name>